<dbReference type="Gene3D" id="3.40.50.2000">
    <property type="entry name" value="Glycogen Phosphorylase B"/>
    <property type="match status" value="2"/>
</dbReference>
<dbReference type="AlphaFoldDB" id="A0A433UNN4"/>
<dbReference type="GO" id="GO:0016757">
    <property type="term" value="F:glycosyltransferase activity"/>
    <property type="evidence" value="ECO:0007669"/>
    <property type="project" value="InterPro"/>
</dbReference>
<organism evidence="3 4">
    <name type="scientific">Trichormus variabilis SAG 1403-4b</name>
    <dbReference type="NCBI Taxonomy" id="447716"/>
    <lineage>
        <taxon>Bacteria</taxon>
        <taxon>Bacillati</taxon>
        <taxon>Cyanobacteriota</taxon>
        <taxon>Cyanophyceae</taxon>
        <taxon>Nostocales</taxon>
        <taxon>Nostocaceae</taxon>
        <taxon>Trichormus</taxon>
    </lineage>
</organism>
<dbReference type="GO" id="GO:0009103">
    <property type="term" value="P:lipopolysaccharide biosynthetic process"/>
    <property type="evidence" value="ECO:0007669"/>
    <property type="project" value="TreeGrafter"/>
</dbReference>
<evidence type="ECO:0000259" key="2">
    <source>
        <dbReference type="Pfam" id="PF00534"/>
    </source>
</evidence>
<feature type="domain" description="Glycosyl transferase family 1" evidence="2">
    <location>
        <begin position="199"/>
        <end position="345"/>
    </location>
</feature>
<dbReference type="PANTHER" id="PTHR46401">
    <property type="entry name" value="GLYCOSYLTRANSFERASE WBBK-RELATED"/>
    <property type="match status" value="1"/>
</dbReference>
<dbReference type="Pfam" id="PF00534">
    <property type="entry name" value="Glycos_transf_1"/>
    <property type="match status" value="1"/>
</dbReference>
<dbReference type="SUPFAM" id="SSF53756">
    <property type="entry name" value="UDP-Glycosyltransferase/glycogen phosphorylase"/>
    <property type="match status" value="1"/>
</dbReference>
<dbReference type="PANTHER" id="PTHR46401:SF2">
    <property type="entry name" value="GLYCOSYLTRANSFERASE WBBK-RELATED"/>
    <property type="match status" value="1"/>
</dbReference>
<comment type="caution">
    <text evidence="3">The sequence shown here is derived from an EMBL/GenBank/DDBJ whole genome shotgun (WGS) entry which is preliminary data.</text>
</comment>
<reference evidence="3 4" key="1">
    <citation type="journal article" date="2019" name="Genome Biol. Evol.">
        <title>Day and night: Metabolic profiles and evolutionary relationships of six axenic non-marine cyanobacteria.</title>
        <authorList>
            <person name="Will S.E."/>
            <person name="Henke P."/>
            <person name="Boedeker C."/>
            <person name="Huang S."/>
            <person name="Brinkmann H."/>
            <person name="Rohde M."/>
            <person name="Jarek M."/>
            <person name="Friedl T."/>
            <person name="Seufert S."/>
            <person name="Schumacher M."/>
            <person name="Overmann J."/>
            <person name="Neumann-Schaal M."/>
            <person name="Petersen J."/>
        </authorList>
    </citation>
    <scope>NUCLEOTIDE SEQUENCE [LARGE SCALE GENOMIC DNA]</scope>
    <source>
        <strain evidence="3 4">SAG 1403-4b</strain>
    </source>
</reference>
<sequence>MKILFCSPIVPSKELGMSKVLIELIEELQELGWICKLLSPTDICPDILNYSGLKYQHMYAEELKNYLHQYASEYDVIEYDHVYLPYSRDEFINSTLFVARSVLLVQHFETIPIPIPNNLRGKIANLINGATRQAQVQNWIRDATLTIREADLVNVSNDDDKTELVRRGIPADKISVIPYGISRSRRILFDNVSSLLPIQPTVAFVGTFDPRKGSNDFPKIVEYISEAIPNVKFRLMGGRYKTEKEVLGHFNQRLRNKIEVISNFAPEELPTLLAGCSVGIFPSYLEGFGFGVLEMLAASIPVIAYDAPGPPMMLPPEYLVPRGNIKGMSNKVINLLQDKEKLQAARLCAKQQSQQFSWQHIAQTTSETYLRCLELKRTANKSTKE</sequence>
<evidence type="ECO:0000313" key="3">
    <source>
        <dbReference type="EMBL" id="RUS95430.1"/>
    </source>
</evidence>
<name>A0A433UNN4_ANAVA</name>
<dbReference type="CDD" id="cd03801">
    <property type="entry name" value="GT4_PimA-like"/>
    <property type="match status" value="1"/>
</dbReference>
<evidence type="ECO:0000313" key="4">
    <source>
        <dbReference type="Proteomes" id="UP000276103"/>
    </source>
</evidence>
<keyword evidence="4" id="KW-1185">Reference proteome</keyword>
<proteinExistence type="predicted"/>
<dbReference type="EMBL" id="RSCM01000010">
    <property type="protein sequence ID" value="RUS95430.1"/>
    <property type="molecule type" value="Genomic_DNA"/>
</dbReference>
<keyword evidence="1" id="KW-0808">Transferase</keyword>
<dbReference type="InterPro" id="IPR001296">
    <property type="entry name" value="Glyco_trans_1"/>
</dbReference>
<accession>A0A433UNN4</accession>
<gene>
    <name evidence="3" type="ORF">DSM107003_31330</name>
</gene>
<protein>
    <recommendedName>
        <fullName evidence="2">Glycosyl transferase family 1 domain-containing protein</fullName>
    </recommendedName>
</protein>
<evidence type="ECO:0000256" key="1">
    <source>
        <dbReference type="ARBA" id="ARBA00022679"/>
    </source>
</evidence>
<dbReference type="Proteomes" id="UP000276103">
    <property type="component" value="Unassembled WGS sequence"/>
</dbReference>